<sequence length="78" mass="9196">MWCHPMCVVVFGSPYMYMRDAIFMRTKNQYCLDEKSFIINSRKGKSKISLVSSNQSNKMIISSRKFVLFFLGHNQRGY</sequence>
<organism evidence="1">
    <name type="scientific">Picea glauca</name>
    <name type="common">White spruce</name>
    <name type="synonym">Pinus glauca</name>
    <dbReference type="NCBI Taxonomy" id="3330"/>
    <lineage>
        <taxon>Eukaryota</taxon>
        <taxon>Viridiplantae</taxon>
        <taxon>Streptophyta</taxon>
        <taxon>Embryophyta</taxon>
        <taxon>Tracheophyta</taxon>
        <taxon>Spermatophyta</taxon>
        <taxon>Pinopsida</taxon>
        <taxon>Pinidae</taxon>
        <taxon>Conifers I</taxon>
        <taxon>Pinales</taxon>
        <taxon>Pinaceae</taxon>
        <taxon>Picea</taxon>
    </lineage>
</organism>
<dbReference type="EMBL" id="LKAM01000001">
    <property type="protein sequence ID" value="KUM50546.1"/>
    <property type="molecule type" value="Genomic_DNA"/>
</dbReference>
<evidence type="ECO:0000313" key="1">
    <source>
        <dbReference type="EMBL" id="KUM50546.1"/>
    </source>
</evidence>
<dbReference type="AlphaFoldDB" id="A0A101M3T5"/>
<keyword evidence="1" id="KW-0496">Mitochondrion</keyword>
<reference evidence="1" key="1">
    <citation type="journal article" date="2015" name="Genome Biol. Evol.">
        <title>Organellar Genomes of White Spruce (Picea glauca): Assembly and Annotation.</title>
        <authorList>
            <person name="Jackman S.D."/>
            <person name="Warren R.L."/>
            <person name="Gibb E.A."/>
            <person name="Vandervalk B.P."/>
            <person name="Mohamadi H."/>
            <person name="Chu J."/>
            <person name="Raymond A."/>
            <person name="Pleasance S."/>
            <person name="Coope R."/>
            <person name="Wildung M.R."/>
            <person name="Ritland C.E."/>
            <person name="Bousquet J."/>
            <person name="Jones S.J."/>
            <person name="Bohlmann J."/>
            <person name="Birol I."/>
        </authorList>
    </citation>
    <scope>NUCLEOTIDE SEQUENCE [LARGE SCALE GENOMIC DNA]</scope>
    <source>
        <tissue evidence="1">Flushing bud</tissue>
    </source>
</reference>
<comment type="caution">
    <text evidence="1">The sequence shown here is derived from an EMBL/GenBank/DDBJ whole genome shotgun (WGS) entry which is preliminary data.</text>
</comment>
<protein>
    <submittedName>
        <fullName evidence="1">Uncharacterized protein</fullName>
    </submittedName>
</protein>
<name>A0A101M3T5_PICGL</name>
<proteinExistence type="predicted"/>
<accession>A0A101M3T5</accession>
<gene>
    <name evidence="1" type="ORF">ABT39_MTgene390</name>
</gene>
<geneLocation type="mitochondrion" evidence="1"/>